<proteinExistence type="predicted"/>
<gene>
    <name evidence="2" type="ORF">GMARGA_LOCUS16115</name>
</gene>
<feature type="region of interest" description="Disordered" evidence="1">
    <location>
        <begin position="1"/>
        <end position="41"/>
    </location>
</feature>
<reference evidence="2 3" key="1">
    <citation type="submission" date="2021-06" db="EMBL/GenBank/DDBJ databases">
        <authorList>
            <person name="Kallberg Y."/>
            <person name="Tangrot J."/>
            <person name="Rosling A."/>
        </authorList>
    </citation>
    <scope>NUCLEOTIDE SEQUENCE [LARGE SCALE GENOMIC DNA]</scope>
    <source>
        <strain evidence="2 3">120-4 pot B 10/14</strain>
    </source>
</reference>
<keyword evidence="3" id="KW-1185">Reference proteome</keyword>
<accession>A0ABN7VBX2</accession>
<dbReference type="Proteomes" id="UP000789901">
    <property type="component" value="Unassembled WGS sequence"/>
</dbReference>
<evidence type="ECO:0000256" key="1">
    <source>
        <dbReference type="SAM" id="MobiDB-lite"/>
    </source>
</evidence>
<name>A0ABN7VBX2_GIGMA</name>
<organism evidence="2 3">
    <name type="scientific">Gigaspora margarita</name>
    <dbReference type="NCBI Taxonomy" id="4874"/>
    <lineage>
        <taxon>Eukaryota</taxon>
        <taxon>Fungi</taxon>
        <taxon>Fungi incertae sedis</taxon>
        <taxon>Mucoromycota</taxon>
        <taxon>Glomeromycotina</taxon>
        <taxon>Glomeromycetes</taxon>
        <taxon>Diversisporales</taxon>
        <taxon>Gigasporaceae</taxon>
        <taxon>Gigaspora</taxon>
    </lineage>
</organism>
<sequence>LKDIAMLGVESGETSQAENSLEDSPQTKGNISLDTQENQSEDDIELNVKDIENIIYNSLFEYWDCPLQICLLATLLDPWLKEMSFANTKTYNNTINKRRLQIHQLMNMQLPTSNNNTSPSPKISPLIICLRNLYLVVLKDWMNL</sequence>
<evidence type="ECO:0000313" key="2">
    <source>
        <dbReference type="EMBL" id="CAG8748372.1"/>
    </source>
</evidence>
<comment type="caution">
    <text evidence="2">The sequence shown here is derived from an EMBL/GenBank/DDBJ whole genome shotgun (WGS) entry which is preliminary data.</text>
</comment>
<protein>
    <submittedName>
        <fullName evidence="2">24812_t:CDS:1</fullName>
    </submittedName>
</protein>
<feature type="non-terminal residue" evidence="2">
    <location>
        <position position="1"/>
    </location>
</feature>
<feature type="compositionally biased region" description="Polar residues" evidence="1">
    <location>
        <begin position="12"/>
        <end position="38"/>
    </location>
</feature>
<dbReference type="EMBL" id="CAJVQB010011520">
    <property type="protein sequence ID" value="CAG8748372.1"/>
    <property type="molecule type" value="Genomic_DNA"/>
</dbReference>
<evidence type="ECO:0000313" key="3">
    <source>
        <dbReference type="Proteomes" id="UP000789901"/>
    </source>
</evidence>